<dbReference type="InterPro" id="IPR018246">
    <property type="entry name" value="AP_endonuc_F2_Zn_BS"/>
</dbReference>
<evidence type="ECO:0000313" key="3">
    <source>
        <dbReference type="Proteomes" id="UP000694501"/>
    </source>
</evidence>
<name>A0A949JKU0_9ACTN</name>
<dbReference type="GO" id="GO:0008270">
    <property type="term" value="F:zinc ion binding"/>
    <property type="evidence" value="ECO:0007669"/>
    <property type="project" value="InterPro"/>
</dbReference>
<gene>
    <name evidence="2" type="primary">eboE</name>
    <name evidence="2" type="ORF">JGS22_024100</name>
</gene>
<dbReference type="InterPro" id="IPR036237">
    <property type="entry name" value="Xyl_isomerase-like_sf"/>
</dbReference>
<sequence length="393" mass="43505">MRFRHPDGSTVHLAYCTNVHPAETLDGVIAQLRDHAEPVRRRLGRDRLGIGLWLAHPAAEALVADRRRLDRLRGELDRRGLEVVTLNGFPYQGFGDERVKYRVYRPDWTEPERLRHTVRLAELLAELLPEDVTEGTISTLPLAWRTDFDAERLAVAHEQLHVLARELDALEARTGRRIRIGLEPEPGCTVETTAQAVAALRAPGAPPVDRIGMCLDTCHLATAFEDPGTAVALLDEARVPVHKVQLSAALHSARPHDPQERAALERFVEPRFLHQTRVAAPGGVRGADDLDLALAGEHALATDGPWRVHLHVPLHAELEPPLTSTLQVLRETLGHLLGGPRARTHHLEVETYTWQALPEGLRPTDADELADGIAAELVVARDLLTDLGLKEQS</sequence>
<evidence type="ECO:0000259" key="1">
    <source>
        <dbReference type="Pfam" id="PF01261"/>
    </source>
</evidence>
<accession>A0A949JKU0</accession>
<organism evidence="2 3">
    <name type="scientific">Streptomyces tardus</name>
    <dbReference type="NCBI Taxonomy" id="2780544"/>
    <lineage>
        <taxon>Bacteria</taxon>
        <taxon>Bacillati</taxon>
        <taxon>Actinomycetota</taxon>
        <taxon>Actinomycetes</taxon>
        <taxon>Kitasatosporales</taxon>
        <taxon>Streptomycetaceae</taxon>
        <taxon>Streptomyces</taxon>
    </lineage>
</organism>
<dbReference type="AlphaFoldDB" id="A0A949JKU0"/>
<dbReference type="PROSITE" id="PS00730">
    <property type="entry name" value="AP_NUCLEASE_F2_2"/>
    <property type="match status" value="1"/>
</dbReference>
<keyword evidence="3" id="KW-1185">Reference proteome</keyword>
<dbReference type="NCBIfam" id="NF035939">
    <property type="entry name" value="TIM_EboE"/>
    <property type="match status" value="1"/>
</dbReference>
<dbReference type="RefSeq" id="WP_211043554.1">
    <property type="nucleotide sequence ID" value="NZ_JAELVF020000004.1"/>
</dbReference>
<feature type="domain" description="Xylose isomerase-like TIM barrel" evidence="1">
    <location>
        <begin position="64"/>
        <end position="229"/>
    </location>
</feature>
<dbReference type="SUPFAM" id="SSF51658">
    <property type="entry name" value="Xylose isomerase-like"/>
    <property type="match status" value="1"/>
</dbReference>
<dbReference type="Pfam" id="PF01261">
    <property type="entry name" value="AP_endonuc_2"/>
    <property type="match status" value="1"/>
</dbReference>
<protein>
    <submittedName>
        <fullName evidence="2">Metabolite traffic protein EboE</fullName>
    </submittedName>
</protein>
<dbReference type="Proteomes" id="UP000694501">
    <property type="component" value="Unassembled WGS sequence"/>
</dbReference>
<dbReference type="EMBL" id="JAELVF020000004">
    <property type="protein sequence ID" value="MBU7600629.1"/>
    <property type="molecule type" value="Genomic_DNA"/>
</dbReference>
<reference evidence="2" key="1">
    <citation type="submission" date="2021-06" db="EMBL/GenBank/DDBJ databases">
        <title>Sequencing of actinobacteria type strains.</title>
        <authorList>
            <person name="Nguyen G.-S."/>
            <person name="Wentzel A."/>
        </authorList>
    </citation>
    <scope>NUCLEOTIDE SEQUENCE</scope>
    <source>
        <strain evidence="2">P38-E01</strain>
    </source>
</reference>
<proteinExistence type="predicted"/>
<comment type="caution">
    <text evidence="2">The sequence shown here is derived from an EMBL/GenBank/DDBJ whole genome shotgun (WGS) entry which is preliminary data.</text>
</comment>
<dbReference type="Gene3D" id="3.20.20.150">
    <property type="entry name" value="Divalent-metal-dependent TIM barrel enzymes"/>
    <property type="match status" value="1"/>
</dbReference>
<evidence type="ECO:0000313" key="2">
    <source>
        <dbReference type="EMBL" id="MBU7600629.1"/>
    </source>
</evidence>
<dbReference type="InterPro" id="IPR013022">
    <property type="entry name" value="Xyl_isomerase-like_TIM-brl"/>
</dbReference>